<dbReference type="PANTHER" id="PTHR13866:SF31">
    <property type="entry name" value="SPARC-LIKE 2"/>
    <property type="match status" value="1"/>
</dbReference>
<keyword evidence="2" id="KW-0964">Secreted</keyword>
<dbReference type="SMART" id="SM00280">
    <property type="entry name" value="KAZAL"/>
    <property type="match status" value="1"/>
</dbReference>
<dbReference type="PROSITE" id="PS00018">
    <property type="entry name" value="EF_HAND_1"/>
    <property type="match status" value="1"/>
</dbReference>
<dbReference type="GeneTree" id="ENSGT00510000046787"/>
<evidence type="ECO:0000256" key="2">
    <source>
        <dbReference type="ARBA" id="ARBA00022525"/>
    </source>
</evidence>
<dbReference type="Gene3D" id="1.10.238.10">
    <property type="entry name" value="EF-hand"/>
    <property type="match status" value="1"/>
</dbReference>
<accession>H3AFJ9</accession>
<dbReference type="Pfam" id="PF07648">
    <property type="entry name" value="Kazal_2"/>
    <property type="match status" value="1"/>
</dbReference>
<evidence type="ECO:0000256" key="6">
    <source>
        <dbReference type="ARBA" id="ARBA00023157"/>
    </source>
</evidence>
<evidence type="ECO:0000313" key="10">
    <source>
        <dbReference type="Ensembl" id="ENSLACP00000008420.1"/>
    </source>
</evidence>
<organism evidence="10 11">
    <name type="scientific">Latimeria chalumnae</name>
    <name type="common">Coelacanth</name>
    <dbReference type="NCBI Taxonomy" id="7897"/>
    <lineage>
        <taxon>Eukaryota</taxon>
        <taxon>Metazoa</taxon>
        <taxon>Chordata</taxon>
        <taxon>Craniata</taxon>
        <taxon>Vertebrata</taxon>
        <taxon>Euteleostomi</taxon>
        <taxon>Coelacanthiformes</taxon>
        <taxon>Coelacanthidae</taxon>
        <taxon>Latimeria</taxon>
    </lineage>
</organism>
<comment type="subcellular location">
    <subcellularLocation>
        <location evidence="1">Secreted</location>
        <location evidence="1">Extracellular space</location>
        <location evidence="1">Extracellular matrix</location>
    </subcellularLocation>
</comment>
<protein>
    <submittedName>
        <fullName evidence="10">SPARC-like 2</fullName>
    </submittedName>
</protein>
<evidence type="ECO:0000256" key="5">
    <source>
        <dbReference type="ARBA" id="ARBA00022837"/>
    </source>
</evidence>
<feature type="domain" description="Kazal-like" evidence="9">
    <location>
        <begin position="28"/>
        <end position="83"/>
    </location>
</feature>
<sequence length="201" mass="23369">LHPPEELCKLMKCRKPAGSWCQVVEESGIRVPKCLCPKACPRLEAAPVCSVVGKSYLNQCLLHKEACRKRRKIGVAHNGQCVEVKAACSEEEYNQFPFRLLDWFVQLSEISRNGKISQATKQVCMSQAERLQLAEWQFHTFDRNKNGKLGQRELKKFRYKHMPLEHCARKFLQSCDIDGNRKIILKEWLSCLVLRSETWYE</sequence>
<dbReference type="SUPFAM" id="SSF47473">
    <property type="entry name" value="EF-hand"/>
    <property type="match status" value="1"/>
</dbReference>
<reference evidence="10" key="2">
    <citation type="submission" date="2025-08" db="UniProtKB">
        <authorList>
            <consortium name="Ensembl"/>
        </authorList>
    </citation>
    <scope>IDENTIFICATION</scope>
</reference>
<feature type="domain" description="EF-hand" evidence="8">
    <location>
        <begin position="129"/>
        <end position="164"/>
    </location>
</feature>
<evidence type="ECO:0000256" key="1">
    <source>
        <dbReference type="ARBA" id="ARBA00004498"/>
    </source>
</evidence>
<dbReference type="InterPro" id="IPR018247">
    <property type="entry name" value="EF_Hand_1_Ca_BS"/>
</dbReference>
<dbReference type="STRING" id="7897.ENSLACP00000008420"/>
<evidence type="ECO:0000313" key="11">
    <source>
        <dbReference type="Proteomes" id="UP000008672"/>
    </source>
</evidence>
<dbReference type="AlphaFoldDB" id="H3AFJ9"/>
<dbReference type="PANTHER" id="PTHR13866">
    <property type="entry name" value="SPARC OSTEONECTIN"/>
    <property type="match status" value="1"/>
</dbReference>
<dbReference type="GO" id="GO:0005509">
    <property type="term" value="F:calcium ion binding"/>
    <property type="evidence" value="ECO:0007669"/>
    <property type="project" value="InterPro"/>
</dbReference>
<reference evidence="10" key="3">
    <citation type="submission" date="2025-09" db="UniProtKB">
        <authorList>
            <consortium name="Ensembl"/>
        </authorList>
    </citation>
    <scope>IDENTIFICATION</scope>
</reference>
<dbReference type="GO" id="GO:0005518">
    <property type="term" value="F:collagen binding"/>
    <property type="evidence" value="ECO:0007669"/>
    <property type="project" value="TreeGrafter"/>
</dbReference>
<keyword evidence="5" id="KW-0106">Calcium</keyword>
<keyword evidence="4" id="KW-0732">Signal</keyword>
<dbReference type="GO" id="GO:0050840">
    <property type="term" value="F:extracellular matrix binding"/>
    <property type="evidence" value="ECO:0007669"/>
    <property type="project" value="TreeGrafter"/>
</dbReference>
<dbReference type="Gene3D" id="3.30.60.30">
    <property type="match status" value="1"/>
</dbReference>
<keyword evidence="3" id="KW-0479">Metal-binding</keyword>
<dbReference type="InterPro" id="IPR036058">
    <property type="entry name" value="Kazal_dom_sf"/>
</dbReference>
<dbReference type="Proteomes" id="UP000008672">
    <property type="component" value="Unassembled WGS sequence"/>
</dbReference>
<name>H3AFJ9_LATCH</name>
<dbReference type="FunFam" id="3.30.60.30:FF:000078">
    <property type="entry name" value="Predicted protein"/>
    <property type="match status" value="1"/>
</dbReference>
<dbReference type="InterPro" id="IPR011992">
    <property type="entry name" value="EF-hand-dom_pair"/>
</dbReference>
<dbReference type="PROSITE" id="PS51465">
    <property type="entry name" value="KAZAL_2"/>
    <property type="match status" value="1"/>
</dbReference>
<dbReference type="eggNOG" id="KOG4004">
    <property type="taxonomic scope" value="Eukaryota"/>
</dbReference>
<dbReference type="InParanoid" id="H3AFJ9"/>
<dbReference type="OMA" id="PKAKCTE"/>
<dbReference type="Ensembl" id="ENSLACT00000008488.1">
    <property type="protein sequence ID" value="ENSLACP00000008420.1"/>
    <property type="gene ID" value="ENSLACG00000007454.1"/>
</dbReference>
<keyword evidence="6" id="KW-1015">Disulfide bond</keyword>
<dbReference type="SUPFAM" id="SSF100895">
    <property type="entry name" value="Kazal-type serine protease inhibitors"/>
    <property type="match status" value="1"/>
</dbReference>
<dbReference type="HOGENOM" id="CLU_093880_0_0_1"/>
<evidence type="ECO:0000259" key="8">
    <source>
        <dbReference type="PROSITE" id="PS50222"/>
    </source>
</evidence>
<dbReference type="CDD" id="cd00252">
    <property type="entry name" value="EFh_SPARC_EC"/>
    <property type="match status" value="1"/>
</dbReference>
<evidence type="ECO:0000256" key="3">
    <source>
        <dbReference type="ARBA" id="ARBA00022723"/>
    </source>
</evidence>
<reference evidence="11" key="1">
    <citation type="submission" date="2011-08" db="EMBL/GenBank/DDBJ databases">
        <title>The draft genome of Latimeria chalumnae.</title>
        <authorList>
            <person name="Di Palma F."/>
            <person name="Alfoldi J."/>
            <person name="Johnson J."/>
            <person name="Berlin A."/>
            <person name="Gnerre S."/>
            <person name="Jaffe D."/>
            <person name="MacCallum I."/>
            <person name="Young S."/>
            <person name="Walker B.J."/>
            <person name="Lander E."/>
            <person name="Lindblad-Toh K."/>
        </authorList>
    </citation>
    <scope>NUCLEOTIDE SEQUENCE [LARGE SCALE GENOMIC DNA]</scope>
    <source>
        <strain evidence="11">Wild caught</strain>
    </source>
</reference>
<evidence type="ECO:0000259" key="9">
    <source>
        <dbReference type="PROSITE" id="PS51465"/>
    </source>
</evidence>
<keyword evidence="11" id="KW-1185">Reference proteome</keyword>
<keyword evidence="7" id="KW-0325">Glycoprotein</keyword>
<proteinExistence type="predicted"/>
<evidence type="ECO:0000256" key="7">
    <source>
        <dbReference type="ARBA" id="ARBA00023180"/>
    </source>
</evidence>
<evidence type="ECO:0000256" key="4">
    <source>
        <dbReference type="ARBA" id="ARBA00022729"/>
    </source>
</evidence>
<dbReference type="InterPro" id="IPR019577">
    <property type="entry name" value="SPARC/Testican_Ca-bd-dom"/>
</dbReference>
<dbReference type="CDD" id="cd00104">
    <property type="entry name" value="KAZAL_FS"/>
    <property type="match status" value="1"/>
</dbReference>
<dbReference type="EMBL" id="AFYH01171874">
    <property type="status" value="NOT_ANNOTATED_CDS"/>
    <property type="molecule type" value="Genomic_DNA"/>
</dbReference>
<dbReference type="InterPro" id="IPR002048">
    <property type="entry name" value="EF_hand_dom"/>
</dbReference>
<dbReference type="PROSITE" id="PS50222">
    <property type="entry name" value="EF_HAND_2"/>
    <property type="match status" value="1"/>
</dbReference>
<dbReference type="GO" id="GO:0005615">
    <property type="term" value="C:extracellular space"/>
    <property type="evidence" value="ECO:0007669"/>
    <property type="project" value="TreeGrafter"/>
</dbReference>
<dbReference type="InterPro" id="IPR002350">
    <property type="entry name" value="Kazal_dom"/>
</dbReference>
<dbReference type="Pfam" id="PF10591">
    <property type="entry name" value="SPARC_Ca_bdg"/>
    <property type="match status" value="1"/>
</dbReference>